<accession>A0AA39NJD4</accession>
<keyword evidence="2" id="KW-1185">Reference proteome</keyword>
<name>A0AA39NJD4_9AGAR</name>
<evidence type="ECO:0000313" key="1">
    <source>
        <dbReference type="EMBL" id="KAK0466624.1"/>
    </source>
</evidence>
<feature type="non-terminal residue" evidence="1">
    <location>
        <position position="1"/>
    </location>
</feature>
<sequence>FHRLPPEVLTEIFIQCWSFCGRMGPPLNPSAVPWKLMPLCRKWRSVAIATPKIWSII</sequence>
<organism evidence="1 2">
    <name type="scientific">Armillaria novae-zelandiae</name>
    <dbReference type="NCBI Taxonomy" id="153914"/>
    <lineage>
        <taxon>Eukaryota</taxon>
        <taxon>Fungi</taxon>
        <taxon>Dikarya</taxon>
        <taxon>Basidiomycota</taxon>
        <taxon>Agaricomycotina</taxon>
        <taxon>Agaricomycetes</taxon>
        <taxon>Agaricomycetidae</taxon>
        <taxon>Agaricales</taxon>
        <taxon>Marasmiineae</taxon>
        <taxon>Physalacriaceae</taxon>
        <taxon>Armillaria</taxon>
    </lineage>
</organism>
<reference evidence="1" key="1">
    <citation type="submission" date="2023-06" db="EMBL/GenBank/DDBJ databases">
        <authorList>
            <consortium name="Lawrence Berkeley National Laboratory"/>
            <person name="Ahrendt S."/>
            <person name="Sahu N."/>
            <person name="Indic B."/>
            <person name="Wong-Bajracharya J."/>
            <person name="Merenyi Z."/>
            <person name="Ke H.-M."/>
            <person name="Monk M."/>
            <person name="Kocsube S."/>
            <person name="Drula E."/>
            <person name="Lipzen A."/>
            <person name="Balint B."/>
            <person name="Henrissat B."/>
            <person name="Andreopoulos B."/>
            <person name="Martin F.M."/>
            <person name="Harder C.B."/>
            <person name="Rigling D."/>
            <person name="Ford K.L."/>
            <person name="Foster G.D."/>
            <person name="Pangilinan J."/>
            <person name="Papanicolaou A."/>
            <person name="Barry K."/>
            <person name="LaButti K."/>
            <person name="Viragh M."/>
            <person name="Koriabine M."/>
            <person name="Yan M."/>
            <person name="Riley R."/>
            <person name="Champramary S."/>
            <person name="Plett K.L."/>
            <person name="Tsai I.J."/>
            <person name="Slot J."/>
            <person name="Sipos G."/>
            <person name="Plett J."/>
            <person name="Nagy L.G."/>
            <person name="Grigoriev I.V."/>
        </authorList>
    </citation>
    <scope>NUCLEOTIDE SEQUENCE</scope>
    <source>
        <strain evidence="1">ICMP 16352</strain>
    </source>
</reference>
<dbReference type="EMBL" id="JAUEPR010000081">
    <property type="protein sequence ID" value="KAK0466624.1"/>
    <property type="molecule type" value="Genomic_DNA"/>
</dbReference>
<protein>
    <recommendedName>
        <fullName evidence="3">F-box domain-containing protein</fullName>
    </recommendedName>
</protein>
<evidence type="ECO:0008006" key="3">
    <source>
        <dbReference type="Google" id="ProtNLM"/>
    </source>
</evidence>
<feature type="non-terminal residue" evidence="1">
    <location>
        <position position="57"/>
    </location>
</feature>
<dbReference type="Proteomes" id="UP001175227">
    <property type="component" value="Unassembled WGS sequence"/>
</dbReference>
<proteinExistence type="predicted"/>
<gene>
    <name evidence="1" type="ORF">IW261DRAFT_1317008</name>
</gene>
<comment type="caution">
    <text evidence="1">The sequence shown here is derived from an EMBL/GenBank/DDBJ whole genome shotgun (WGS) entry which is preliminary data.</text>
</comment>
<dbReference type="AlphaFoldDB" id="A0AA39NJD4"/>
<evidence type="ECO:0000313" key="2">
    <source>
        <dbReference type="Proteomes" id="UP001175227"/>
    </source>
</evidence>